<feature type="compositionally biased region" description="Basic and acidic residues" evidence="1">
    <location>
        <begin position="32"/>
        <end position="41"/>
    </location>
</feature>
<name>A0ABN8YYH5_RANTA</name>
<evidence type="ECO:0000256" key="1">
    <source>
        <dbReference type="SAM" id="MobiDB-lite"/>
    </source>
</evidence>
<protein>
    <submittedName>
        <fullName evidence="2">Uncharacterized protein</fullName>
    </submittedName>
</protein>
<accession>A0ABN8YYH5</accession>
<proteinExistence type="predicted"/>
<dbReference type="EMBL" id="OX459962">
    <property type="protein sequence ID" value="CAI9166665.1"/>
    <property type="molecule type" value="Genomic_DNA"/>
</dbReference>
<reference evidence="2" key="1">
    <citation type="submission" date="2023-04" db="EMBL/GenBank/DDBJ databases">
        <authorList>
            <consortium name="ELIXIR-Norway"/>
        </authorList>
    </citation>
    <scope>NUCLEOTIDE SEQUENCE [LARGE SCALE GENOMIC DNA]</scope>
</reference>
<gene>
    <name evidence="2" type="ORF">MRATA1EN1_LOCUS15627</name>
</gene>
<organism evidence="2 3">
    <name type="scientific">Rangifer tarandus platyrhynchus</name>
    <name type="common">Svalbard reindeer</name>
    <dbReference type="NCBI Taxonomy" id="3082113"/>
    <lineage>
        <taxon>Eukaryota</taxon>
        <taxon>Metazoa</taxon>
        <taxon>Chordata</taxon>
        <taxon>Craniata</taxon>
        <taxon>Vertebrata</taxon>
        <taxon>Euteleostomi</taxon>
        <taxon>Mammalia</taxon>
        <taxon>Eutheria</taxon>
        <taxon>Laurasiatheria</taxon>
        <taxon>Artiodactyla</taxon>
        <taxon>Ruminantia</taxon>
        <taxon>Pecora</taxon>
        <taxon>Cervidae</taxon>
        <taxon>Odocoileinae</taxon>
        <taxon>Rangifer</taxon>
    </lineage>
</organism>
<dbReference type="Proteomes" id="UP001176941">
    <property type="component" value="Chromosome 26"/>
</dbReference>
<sequence length="89" mass="9841">MRALRVNRQLQWPLVQAGTWSRKDEQLHKLPEPLEQGREHAWTQPDAAGSPQPDALWTSGPGSWYNGSCSSIQRARSSGHDLAQAGTHG</sequence>
<feature type="region of interest" description="Disordered" evidence="1">
    <location>
        <begin position="32"/>
        <end position="61"/>
    </location>
</feature>
<keyword evidence="3" id="KW-1185">Reference proteome</keyword>
<evidence type="ECO:0000313" key="3">
    <source>
        <dbReference type="Proteomes" id="UP001176941"/>
    </source>
</evidence>
<evidence type="ECO:0000313" key="2">
    <source>
        <dbReference type="EMBL" id="CAI9166665.1"/>
    </source>
</evidence>